<organism evidence="2 3">
    <name type="scientific">Bos mutus</name>
    <name type="common">wild yak</name>
    <dbReference type="NCBI Taxonomy" id="72004"/>
    <lineage>
        <taxon>Eukaryota</taxon>
        <taxon>Metazoa</taxon>
        <taxon>Chordata</taxon>
        <taxon>Craniata</taxon>
        <taxon>Vertebrata</taxon>
        <taxon>Euteleostomi</taxon>
        <taxon>Mammalia</taxon>
        <taxon>Eutheria</taxon>
        <taxon>Laurasiatheria</taxon>
        <taxon>Artiodactyla</taxon>
        <taxon>Ruminantia</taxon>
        <taxon>Pecora</taxon>
        <taxon>Bovidae</taxon>
        <taxon>Bovinae</taxon>
        <taxon>Bos</taxon>
    </lineage>
</organism>
<evidence type="ECO:0000313" key="2">
    <source>
        <dbReference type="EMBL" id="ELR50385.1"/>
    </source>
</evidence>
<feature type="region of interest" description="Disordered" evidence="1">
    <location>
        <begin position="516"/>
        <end position="535"/>
    </location>
</feature>
<evidence type="ECO:0000256" key="1">
    <source>
        <dbReference type="SAM" id="MobiDB-lite"/>
    </source>
</evidence>
<feature type="region of interest" description="Disordered" evidence="1">
    <location>
        <begin position="570"/>
        <end position="610"/>
    </location>
</feature>
<evidence type="ECO:0000313" key="3">
    <source>
        <dbReference type="Proteomes" id="UP000011080"/>
    </source>
</evidence>
<feature type="region of interest" description="Disordered" evidence="1">
    <location>
        <begin position="397"/>
        <end position="441"/>
    </location>
</feature>
<sequence length="790" mass="85467">PHSDSSPIVALAREKGGDVSDADSGYSVGSLSCVCAKALPAPLELEEPQGKEQDLPEPDNSESDDSQISEDSLAEKGPGNPRNSSGHSYLTSGCGHARASERGFTTSSGSRPFTLAHRSVSLDSLIDAEEEPGDHWQGKPFFGSTDEMPTETFWHLQSPILPAGGQEAVCRLGPISHRRAPRLDAILPVSSSFYLKPQPQPPCEQPEVAVEGSPTEPATILQDIQPSRGSPLVSMDSWFSCDSKINPSSRPHSLCPSPDTQEVQCCGWERPGYWLNTEELKSPGTETILPFSSTLPPASTELPCSIRSVYTDPVSGSMSLWDPCSLLQPGAEGTFQASGVPETAQQGVSETSNSSVSSLLAASASSFTYIGSACERDWAALQQKYLLELSHPVLEATGAPRPVSTSLKEDSGSPIQASGRGGDAILPVGPGASSSPDFNNVPTHLSKIRRLRAEKEQDSLNVKVGGTSDFFTTNEKEVSHSGSYSADVESLTSGPTNAQVSAAENKVVYPMTAAQGVRKSSLEESSQSSKKPGLMTSSDECFILKNPCHHIVTIATKDPHWPRGWAHLRKKRAGPVRRLGQNSHRPPQEEKTDSQESSVEADGRHSRLSCPFPSGPELYLHSAPWNPLPSSLQPPPLETFYVTKSRDALTETALEIPACREARVPSPPLREAWGFGHEHQVLQNVYVENKLPGQLQNQNSKIVSSQQVAAKRPVDLNTKEVCREKGKCLGKVKERSHNSVYFFVTQNGHFFPSTSIKVCEFENQLHALRKEASANAKSLEKRLKQIPKNH</sequence>
<accession>L8I1L9</accession>
<proteinExistence type="predicted"/>
<gene>
    <name evidence="2" type="ORF">M91_00962</name>
</gene>
<feature type="compositionally biased region" description="Polar residues" evidence="1">
    <location>
        <begin position="81"/>
        <end position="91"/>
    </location>
</feature>
<feature type="region of interest" description="Disordered" evidence="1">
    <location>
        <begin position="1"/>
        <end position="25"/>
    </location>
</feature>
<feature type="non-terminal residue" evidence="2">
    <location>
        <position position="790"/>
    </location>
</feature>
<protein>
    <submittedName>
        <fullName evidence="2">Uncharacterized protein</fullName>
    </submittedName>
</protein>
<dbReference type="EMBL" id="JH882202">
    <property type="protein sequence ID" value="ELR50385.1"/>
    <property type="molecule type" value="Genomic_DNA"/>
</dbReference>
<feature type="non-terminal residue" evidence="2">
    <location>
        <position position="1"/>
    </location>
</feature>
<dbReference type="Proteomes" id="UP000011080">
    <property type="component" value="Unassembled WGS sequence"/>
</dbReference>
<feature type="compositionally biased region" description="Polar residues" evidence="1">
    <location>
        <begin position="432"/>
        <end position="441"/>
    </location>
</feature>
<name>L8I1L9_9CETA</name>
<feature type="compositionally biased region" description="Polar residues" evidence="1">
    <location>
        <begin position="480"/>
        <end position="496"/>
    </location>
</feature>
<feature type="region of interest" description="Disordered" evidence="1">
    <location>
        <begin position="474"/>
        <end position="496"/>
    </location>
</feature>
<feature type="region of interest" description="Disordered" evidence="1">
    <location>
        <begin position="44"/>
        <end position="112"/>
    </location>
</feature>
<reference evidence="2 3" key="1">
    <citation type="journal article" date="2012" name="Nat. Genet.">
        <title>The yak genome and adaptation to life at high altitude.</title>
        <authorList>
            <person name="Qiu Q."/>
            <person name="Zhang G."/>
            <person name="Ma T."/>
            <person name="Qian W."/>
            <person name="Wang J."/>
            <person name="Ye Z."/>
            <person name="Cao C."/>
            <person name="Hu Q."/>
            <person name="Kim J."/>
            <person name="Larkin D.M."/>
            <person name="Auvil L."/>
            <person name="Capitanu B."/>
            <person name="Ma J."/>
            <person name="Lewin H.A."/>
            <person name="Qian X."/>
            <person name="Lang Y."/>
            <person name="Zhou R."/>
            <person name="Wang L."/>
            <person name="Wang K."/>
            <person name="Xia J."/>
            <person name="Liao S."/>
            <person name="Pan S."/>
            <person name="Lu X."/>
            <person name="Hou H."/>
            <person name="Wang Y."/>
            <person name="Zang X."/>
            <person name="Yin Y."/>
            <person name="Ma H."/>
            <person name="Zhang J."/>
            <person name="Wang Z."/>
            <person name="Zhang Y."/>
            <person name="Zhang D."/>
            <person name="Yonezawa T."/>
            <person name="Hasegawa M."/>
            <person name="Zhong Y."/>
            <person name="Liu W."/>
            <person name="Zhang Y."/>
            <person name="Huang Z."/>
            <person name="Zhang S."/>
            <person name="Long R."/>
            <person name="Yang H."/>
            <person name="Wang J."/>
            <person name="Lenstra J.A."/>
            <person name="Cooper D.N."/>
            <person name="Wu Y."/>
            <person name="Wang J."/>
            <person name="Shi P."/>
            <person name="Wang J."/>
            <person name="Liu J."/>
        </authorList>
    </citation>
    <scope>NUCLEOTIDE SEQUENCE [LARGE SCALE GENOMIC DNA]</scope>
    <source>
        <strain evidence="3">yakQH1</strain>
    </source>
</reference>
<dbReference type="AlphaFoldDB" id="L8I1L9"/>
<feature type="compositionally biased region" description="Acidic residues" evidence="1">
    <location>
        <begin position="55"/>
        <end position="68"/>
    </location>
</feature>